<feature type="domain" description="DUF6898" evidence="1">
    <location>
        <begin position="7"/>
        <end position="61"/>
    </location>
</feature>
<dbReference type="OrthoDB" id="7362394at2"/>
<dbReference type="InterPro" id="IPR054193">
    <property type="entry name" value="DUF6898"/>
</dbReference>
<dbReference type="RefSeq" id="WP_028794888.1">
    <property type="nucleotide sequence ID" value="NZ_FNBW01000001.1"/>
</dbReference>
<evidence type="ECO:0000259" key="1">
    <source>
        <dbReference type="Pfam" id="PF21839"/>
    </source>
</evidence>
<evidence type="ECO:0000313" key="2">
    <source>
        <dbReference type="EMBL" id="SDF10395.1"/>
    </source>
</evidence>
<proteinExistence type="predicted"/>
<gene>
    <name evidence="2" type="ORF">SAMN05660686_00265</name>
</gene>
<organism evidence="2 3">
    <name type="scientific">Thalassobaculum litoreum DSM 18839</name>
    <dbReference type="NCBI Taxonomy" id="1123362"/>
    <lineage>
        <taxon>Bacteria</taxon>
        <taxon>Pseudomonadati</taxon>
        <taxon>Pseudomonadota</taxon>
        <taxon>Alphaproteobacteria</taxon>
        <taxon>Rhodospirillales</taxon>
        <taxon>Thalassobaculaceae</taxon>
        <taxon>Thalassobaculum</taxon>
    </lineage>
</organism>
<protein>
    <recommendedName>
        <fullName evidence="1">DUF6898 domain-containing protein</fullName>
    </recommendedName>
</protein>
<dbReference type="Proteomes" id="UP000198615">
    <property type="component" value="Unassembled WGS sequence"/>
</dbReference>
<comment type="caution">
    <text evidence="2">The sequence shown here is derived from an EMBL/GenBank/DDBJ whole genome shotgun (WGS) entry which is preliminary data.</text>
</comment>
<name>A0A8G2EV16_9PROT</name>
<dbReference type="AlphaFoldDB" id="A0A8G2EV16"/>
<evidence type="ECO:0000313" key="3">
    <source>
        <dbReference type="Proteomes" id="UP000198615"/>
    </source>
</evidence>
<accession>A0A8G2EV16</accession>
<dbReference type="Pfam" id="PF21839">
    <property type="entry name" value="DUF6898"/>
    <property type="match status" value="1"/>
</dbReference>
<sequence length="67" mass="7526">MPPRNDNRVILEFISRGAYVKVSAIDPVTGTEVSIVGDPTRGEAALRQLAIRKLEYVMNKQKKDGRR</sequence>
<dbReference type="EMBL" id="FNBW01000001">
    <property type="protein sequence ID" value="SDF10395.1"/>
    <property type="molecule type" value="Genomic_DNA"/>
</dbReference>
<reference evidence="2 3" key="1">
    <citation type="submission" date="2016-10" db="EMBL/GenBank/DDBJ databases">
        <authorList>
            <person name="Varghese N."/>
            <person name="Submissions S."/>
        </authorList>
    </citation>
    <scope>NUCLEOTIDE SEQUENCE [LARGE SCALE GENOMIC DNA]</scope>
    <source>
        <strain evidence="2 3">DSM 18839</strain>
    </source>
</reference>
<keyword evidence="3" id="KW-1185">Reference proteome</keyword>